<dbReference type="GO" id="GO:0005524">
    <property type="term" value="F:ATP binding"/>
    <property type="evidence" value="ECO:0007669"/>
    <property type="project" value="UniProtKB-UniRule"/>
</dbReference>
<keyword evidence="3" id="KW-0067">ATP-binding</keyword>
<dbReference type="InterPro" id="IPR011761">
    <property type="entry name" value="ATP-grasp"/>
</dbReference>
<dbReference type="HOGENOM" id="CLU_039268_2_1_7"/>
<evidence type="ECO:0000256" key="3">
    <source>
        <dbReference type="PROSITE-ProRule" id="PRU00409"/>
    </source>
</evidence>
<dbReference type="RefSeq" id="WP_013257044.1">
    <property type="nucleotide sequence ID" value="NC_014365.1"/>
</dbReference>
<dbReference type="PROSITE" id="PS50975">
    <property type="entry name" value="ATP_GRASP"/>
    <property type="match status" value="1"/>
</dbReference>
<dbReference type="GO" id="GO:0046872">
    <property type="term" value="F:metal ion binding"/>
    <property type="evidence" value="ECO:0007669"/>
    <property type="project" value="InterPro"/>
</dbReference>
<keyword evidence="2 5" id="KW-0436">Ligase</keyword>
<organism evidence="5 6">
    <name type="scientific">Desulfarculus baarsii (strain ATCC 33931 / DSM 2075 / LMG 7858 / VKM B-1802 / 2st14)</name>
    <dbReference type="NCBI Taxonomy" id="644282"/>
    <lineage>
        <taxon>Bacteria</taxon>
        <taxon>Pseudomonadati</taxon>
        <taxon>Thermodesulfobacteriota</taxon>
        <taxon>Desulfarculia</taxon>
        <taxon>Desulfarculales</taxon>
        <taxon>Desulfarculaceae</taxon>
        <taxon>Desulfarculus</taxon>
    </lineage>
</organism>
<evidence type="ECO:0000256" key="2">
    <source>
        <dbReference type="ARBA" id="ARBA00022598"/>
    </source>
</evidence>
<dbReference type="Gene3D" id="3.30.470.20">
    <property type="entry name" value="ATP-grasp fold, B domain"/>
    <property type="match status" value="1"/>
</dbReference>
<dbReference type="EMBL" id="CP002085">
    <property type="protein sequence ID" value="ADK83588.1"/>
    <property type="molecule type" value="Genomic_DNA"/>
</dbReference>
<protein>
    <submittedName>
        <fullName evidence="5">D-alanine--D-alanine ligase</fullName>
        <ecNumber evidence="5">6.3.2.4</ecNumber>
    </submittedName>
</protein>
<sequence length="328" mass="34712">MLIGLTYDLRQDYLARGFEPEAVAEFDSPETIAAIEAALTRLGHQPRRVGGLPELMAALLAGQRWDLVFNIAEGLGGFGREAQVPAVLDYHGQAYVFSDPLTLSLTLHKAMAKRVVRDLGLATPDFAVIDDVAQLAEVSLAYPLFAKPVAEGTGRGVEAAGKVGDAAALAAVCQRLLARYGQPVLVEHFLPGREFTVGVLGTGSAARAVAVMEVILLARAEAEVYSYHNKENCEGLVRYELADGPLAQACAALAVAAHRGLGCRDASRVDLRCDETGRPHFMEINPLAGLCPGHSDLPILCGLAGMGYDELIEAIVASALARRATVAA</sequence>
<dbReference type="STRING" id="644282.Deba_0211"/>
<dbReference type="EC" id="6.3.2.4" evidence="5"/>
<dbReference type="OrthoDB" id="9813261at2"/>
<dbReference type="InterPro" id="IPR011095">
    <property type="entry name" value="Dala_Dala_lig_C"/>
</dbReference>
<keyword evidence="3" id="KW-0547">Nucleotide-binding</keyword>
<name>E1QG76_DESB2</name>
<dbReference type="PANTHER" id="PTHR23132">
    <property type="entry name" value="D-ALANINE--D-ALANINE LIGASE"/>
    <property type="match status" value="1"/>
</dbReference>
<dbReference type="GO" id="GO:0008716">
    <property type="term" value="F:D-alanine-D-alanine ligase activity"/>
    <property type="evidence" value="ECO:0007669"/>
    <property type="project" value="UniProtKB-EC"/>
</dbReference>
<reference evidence="5 6" key="1">
    <citation type="journal article" date="2010" name="Stand. Genomic Sci.">
        <title>Complete genome sequence of Desulfarculus baarsii type strain (2st14).</title>
        <authorList>
            <person name="Sun H."/>
            <person name="Spring S."/>
            <person name="Lapidus A."/>
            <person name="Davenport K."/>
            <person name="Del Rio T.G."/>
            <person name="Tice H."/>
            <person name="Nolan M."/>
            <person name="Copeland A."/>
            <person name="Cheng J.F."/>
            <person name="Lucas S."/>
            <person name="Tapia R."/>
            <person name="Goodwin L."/>
            <person name="Pitluck S."/>
            <person name="Ivanova N."/>
            <person name="Pagani I."/>
            <person name="Mavromatis K."/>
            <person name="Ovchinnikova G."/>
            <person name="Pati A."/>
            <person name="Chen A."/>
            <person name="Palaniappan K."/>
            <person name="Hauser L."/>
            <person name="Chang Y.J."/>
            <person name="Jeffries C.D."/>
            <person name="Detter J.C."/>
            <person name="Han C."/>
            <person name="Rohde M."/>
            <person name="Brambilla E."/>
            <person name="Goker M."/>
            <person name="Woyke T."/>
            <person name="Bristow J."/>
            <person name="Eisen J.A."/>
            <person name="Markowitz V."/>
            <person name="Hugenholtz P."/>
            <person name="Kyrpides N.C."/>
            <person name="Klenk H.P."/>
            <person name="Land M."/>
        </authorList>
    </citation>
    <scope>NUCLEOTIDE SEQUENCE [LARGE SCALE GENOMIC DNA]</scope>
    <source>
        <strain evidence="6">ATCC 33931 / DSM 2075 / LMG 7858 / VKM B-1802 / 2st14</strain>
    </source>
</reference>
<dbReference type="Proteomes" id="UP000009047">
    <property type="component" value="Chromosome"/>
</dbReference>
<proteinExistence type="inferred from homology"/>
<dbReference type="PANTHER" id="PTHR23132:SF23">
    <property type="entry name" value="D-ALANINE--D-ALANINE LIGASE B"/>
    <property type="match status" value="1"/>
</dbReference>
<dbReference type="Pfam" id="PF07478">
    <property type="entry name" value="Dala_Dala_lig_C"/>
    <property type="match status" value="1"/>
</dbReference>
<dbReference type="KEGG" id="dbr:Deba_0211"/>
<keyword evidence="6" id="KW-1185">Reference proteome</keyword>
<evidence type="ECO:0000259" key="4">
    <source>
        <dbReference type="PROSITE" id="PS50975"/>
    </source>
</evidence>
<evidence type="ECO:0000256" key="1">
    <source>
        <dbReference type="ARBA" id="ARBA00010871"/>
    </source>
</evidence>
<evidence type="ECO:0000313" key="5">
    <source>
        <dbReference type="EMBL" id="ADK83588.1"/>
    </source>
</evidence>
<dbReference type="AlphaFoldDB" id="E1QG76"/>
<feature type="domain" description="ATP-grasp" evidence="4">
    <location>
        <begin position="113"/>
        <end position="317"/>
    </location>
</feature>
<gene>
    <name evidence="5" type="ordered locus">Deba_0211</name>
</gene>
<comment type="similarity">
    <text evidence="1">Belongs to the D-alanine--D-alanine ligase family.</text>
</comment>
<dbReference type="InterPro" id="IPR013815">
    <property type="entry name" value="ATP_grasp_subdomain_1"/>
</dbReference>
<evidence type="ECO:0000313" key="6">
    <source>
        <dbReference type="Proteomes" id="UP000009047"/>
    </source>
</evidence>
<accession>E1QG76</accession>
<dbReference type="Gene3D" id="3.30.1490.20">
    <property type="entry name" value="ATP-grasp fold, A domain"/>
    <property type="match status" value="1"/>
</dbReference>
<dbReference type="SUPFAM" id="SSF56059">
    <property type="entry name" value="Glutathione synthetase ATP-binding domain-like"/>
    <property type="match status" value="1"/>
</dbReference>
<dbReference type="eggNOG" id="COG1181">
    <property type="taxonomic scope" value="Bacteria"/>
</dbReference>